<evidence type="ECO:0000256" key="5">
    <source>
        <dbReference type="ARBA" id="ARBA00023146"/>
    </source>
</evidence>
<dbReference type="GO" id="GO:0006434">
    <property type="term" value="P:seryl-tRNA aminoacylation"/>
    <property type="evidence" value="ECO:0007669"/>
    <property type="project" value="UniProtKB-UniRule"/>
</dbReference>
<feature type="binding site" evidence="6 8">
    <location>
        <begin position="359"/>
        <end position="362"/>
    </location>
    <ligand>
        <name>ATP</name>
        <dbReference type="ChEBI" id="CHEBI:30616"/>
    </ligand>
</feature>
<comment type="function">
    <text evidence="6">Catalyzes the attachment of serine to tRNA(Ser). Is also able to aminoacylate tRNA(Sec) with serine, to form the misacylated tRNA L-seryl-tRNA(Sec), which will be further converted into selenocysteinyl-tRNA(Sec).</text>
</comment>
<dbReference type="InterPro" id="IPR006195">
    <property type="entry name" value="aa-tRNA-synth_II"/>
</dbReference>
<keyword evidence="5 6" id="KW-0030">Aminoacyl-tRNA synthetase</keyword>
<reference evidence="11 12" key="1">
    <citation type="journal article" date="2009" name="Genome Biol.">
        <title>Community-wide analysis of microbial genome sequence signatures.</title>
        <authorList>
            <person name="Dick G.J."/>
            <person name="Andersson A.F."/>
            <person name="Baker B.J."/>
            <person name="Simmons S.L."/>
            <person name="Thomas B.C."/>
            <person name="Yelton A.P."/>
            <person name="Banfield J.F."/>
        </authorList>
    </citation>
    <scope>NUCLEOTIDE SEQUENCE [LARGE SCALE GENOMIC DNA]</scope>
    <source>
        <strain evidence="11">ARMAN-2</strain>
    </source>
</reference>
<feature type="binding site" evidence="7">
    <location>
        <position position="391"/>
    </location>
    <ligand>
        <name>L-serine</name>
        <dbReference type="ChEBI" id="CHEBI:33384"/>
    </ligand>
</feature>
<dbReference type="GO" id="GO:0004828">
    <property type="term" value="F:serine-tRNA ligase activity"/>
    <property type="evidence" value="ECO:0007669"/>
    <property type="project" value="UniProtKB-UniRule"/>
</dbReference>
<dbReference type="Pfam" id="PF02403">
    <property type="entry name" value="Seryl_tRNA_N"/>
    <property type="match status" value="1"/>
</dbReference>
<evidence type="ECO:0000256" key="9">
    <source>
        <dbReference type="SAM" id="Coils"/>
    </source>
</evidence>
<accession>C7DHE5</accession>
<dbReference type="GO" id="GO:0005524">
    <property type="term" value="F:ATP binding"/>
    <property type="evidence" value="ECO:0007669"/>
    <property type="project" value="UniProtKB-UniRule"/>
</dbReference>
<keyword evidence="1 6" id="KW-0436">Ligase</keyword>
<feature type="binding site" evidence="6">
    <location>
        <position position="393"/>
    </location>
    <ligand>
        <name>L-serine</name>
        <dbReference type="ChEBI" id="CHEBI:33384"/>
    </ligand>
</feature>
<dbReference type="InterPro" id="IPR015866">
    <property type="entry name" value="Ser-tRNA-synth_1_N"/>
</dbReference>
<feature type="binding site" evidence="6">
    <location>
        <begin position="241"/>
        <end position="243"/>
    </location>
    <ligand>
        <name>L-serine</name>
        <dbReference type="ChEBI" id="CHEBI:33384"/>
    </ligand>
</feature>
<dbReference type="AlphaFoldDB" id="C7DHE5"/>
<sequence>MITTRYVREHIDEIKKSLEKRKSDYPIDELISIDAEWRAAKTELQALLTRRNKESLVISSMKKEGRDASEKIEEIGRIKEDIEGLEAAIVTYEDRINRLLWNMPNILHESVPYGKDDSENVEIRKWGDTGKRISKTHEEVLEKLGMLEMQKAAEVSGARFYYLMGDMVRLEQALIRFAIDELSKKGYTVVSPPFMLKKEYYRGATALGDFEELLYKIADPNEAAGRKDYERIESETFLISTSEHAIAAMHAGDLFSGKDLPLKYVGISPCFRREAGAHGKDTKGIFRVHQFYKVEQFVFSRADESWGYFDELLGNSESIYRKLGIPHRVVDICTGDIGTVAAKKNDIEAYMPSQGRYREVVSCSNCTDWQAMRLDIKYDDKDGRHYVHTLNSTAIATTRTMVAIIENYLNDDGSITVPKALVPYMGKDVIK</sequence>
<dbReference type="InterPro" id="IPR042103">
    <property type="entry name" value="SerRS_1_N_sf"/>
</dbReference>
<feature type="binding site" evidence="6 8">
    <location>
        <begin position="272"/>
        <end position="274"/>
    </location>
    <ligand>
        <name>ATP</name>
        <dbReference type="ChEBI" id="CHEBI:30616"/>
    </ligand>
</feature>
<comment type="catalytic activity">
    <reaction evidence="6">
        <text>tRNA(Ser) + L-serine + ATP = L-seryl-tRNA(Ser) + AMP + diphosphate + H(+)</text>
        <dbReference type="Rhea" id="RHEA:12292"/>
        <dbReference type="Rhea" id="RHEA-COMP:9669"/>
        <dbReference type="Rhea" id="RHEA-COMP:9703"/>
        <dbReference type="ChEBI" id="CHEBI:15378"/>
        <dbReference type="ChEBI" id="CHEBI:30616"/>
        <dbReference type="ChEBI" id="CHEBI:33019"/>
        <dbReference type="ChEBI" id="CHEBI:33384"/>
        <dbReference type="ChEBI" id="CHEBI:78442"/>
        <dbReference type="ChEBI" id="CHEBI:78533"/>
        <dbReference type="ChEBI" id="CHEBI:456215"/>
        <dbReference type="EC" id="6.1.1.11"/>
    </reaction>
</comment>
<evidence type="ECO:0000256" key="6">
    <source>
        <dbReference type="HAMAP-Rule" id="MF_00176"/>
    </source>
</evidence>
<feature type="binding site" evidence="6">
    <location>
        <position position="288"/>
    </location>
    <ligand>
        <name>ATP</name>
        <dbReference type="ChEBI" id="CHEBI:30616"/>
    </ligand>
</feature>
<dbReference type="NCBIfam" id="TIGR00414">
    <property type="entry name" value="serS"/>
    <property type="match status" value="1"/>
</dbReference>
<feature type="binding site" evidence="8">
    <location>
        <begin position="288"/>
        <end position="291"/>
    </location>
    <ligand>
        <name>ATP</name>
        <dbReference type="ChEBI" id="CHEBI:30616"/>
    </ligand>
</feature>
<dbReference type="InterPro" id="IPR010978">
    <property type="entry name" value="tRNA-bd_arm"/>
</dbReference>
<comment type="pathway">
    <text evidence="6">Aminoacyl-tRNA biosynthesis; selenocysteinyl-tRNA(Sec) biosynthesis; L-seryl-tRNA(Sec) from L-serine and tRNA(Sec): step 1/1.</text>
</comment>
<dbReference type="PANTHER" id="PTHR11778">
    <property type="entry name" value="SERYL-TRNA SYNTHETASE"/>
    <property type="match status" value="1"/>
</dbReference>
<comment type="subcellular location">
    <subcellularLocation>
        <location evidence="6">Cytoplasm</location>
    </subcellularLocation>
</comment>
<evidence type="ECO:0000259" key="10">
    <source>
        <dbReference type="PROSITE" id="PS50862"/>
    </source>
</evidence>
<dbReference type="SUPFAM" id="SSF55681">
    <property type="entry name" value="Class II aaRS and biotin synthetases"/>
    <property type="match status" value="1"/>
</dbReference>
<dbReference type="InterPro" id="IPR002314">
    <property type="entry name" value="aa-tRNA-synt_IIb"/>
</dbReference>
<dbReference type="InterPro" id="IPR033729">
    <property type="entry name" value="SerRS_core"/>
</dbReference>
<comment type="similarity">
    <text evidence="6">Belongs to the class-II aminoacyl-tRNA synthetase family. Type-1 seryl-tRNA synthetase subfamily.</text>
</comment>
<keyword evidence="12" id="KW-1185">Reference proteome</keyword>
<dbReference type="Gene3D" id="3.30.930.10">
    <property type="entry name" value="Bira Bifunctional Protein, Domain 2"/>
    <property type="match status" value="1"/>
</dbReference>
<feature type="site" description="Important for serine binding" evidence="7">
    <location>
        <position position="393"/>
    </location>
</feature>
<dbReference type="EC" id="6.1.1.11" evidence="6"/>
<feature type="binding site" evidence="7">
    <location>
        <position position="241"/>
    </location>
    <ligand>
        <name>L-serine</name>
        <dbReference type="ChEBI" id="CHEBI:33384"/>
    </ligand>
</feature>
<evidence type="ECO:0000256" key="1">
    <source>
        <dbReference type="ARBA" id="ARBA00022598"/>
    </source>
</evidence>
<dbReference type="EMBL" id="GG697240">
    <property type="protein sequence ID" value="EET90047.1"/>
    <property type="molecule type" value="Genomic_DNA"/>
</dbReference>
<feature type="binding site" evidence="6 7">
    <location>
        <position position="295"/>
    </location>
    <ligand>
        <name>L-serine</name>
        <dbReference type="ChEBI" id="CHEBI:33384"/>
    </ligand>
</feature>
<keyword evidence="4 6" id="KW-0648">Protein biosynthesis</keyword>
<evidence type="ECO:0000313" key="12">
    <source>
        <dbReference type="Proteomes" id="UP000332487"/>
    </source>
</evidence>
<dbReference type="InterPro" id="IPR002317">
    <property type="entry name" value="Ser-tRNA-ligase_type_1"/>
</dbReference>
<dbReference type="HAMAP" id="MF_00176">
    <property type="entry name" value="Ser_tRNA_synth_type1"/>
    <property type="match status" value="1"/>
</dbReference>
<dbReference type="PROSITE" id="PS50862">
    <property type="entry name" value="AA_TRNA_LIGASE_II"/>
    <property type="match status" value="1"/>
</dbReference>
<comment type="catalytic activity">
    <reaction evidence="6">
        <text>tRNA(Sec) + L-serine + ATP = L-seryl-tRNA(Sec) + AMP + diphosphate + H(+)</text>
        <dbReference type="Rhea" id="RHEA:42580"/>
        <dbReference type="Rhea" id="RHEA-COMP:9742"/>
        <dbReference type="Rhea" id="RHEA-COMP:10128"/>
        <dbReference type="ChEBI" id="CHEBI:15378"/>
        <dbReference type="ChEBI" id="CHEBI:30616"/>
        <dbReference type="ChEBI" id="CHEBI:33019"/>
        <dbReference type="ChEBI" id="CHEBI:33384"/>
        <dbReference type="ChEBI" id="CHEBI:78442"/>
        <dbReference type="ChEBI" id="CHEBI:78533"/>
        <dbReference type="ChEBI" id="CHEBI:456215"/>
        <dbReference type="EC" id="6.1.1.11"/>
    </reaction>
</comment>
<keyword evidence="3 6" id="KW-0067">ATP-binding</keyword>
<evidence type="ECO:0000256" key="4">
    <source>
        <dbReference type="ARBA" id="ARBA00022917"/>
    </source>
</evidence>
<dbReference type="UniPathway" id="UPA00906">
    <property type="reaction ID" value="UER00895"/>
</dbReference>
<name>C7DHE5_MICA2</name>
<evidence type="ECO:0000256" key="7">
    <source>
        <dbReference type="PIRSR" id="PIRSR001529-1"/>
    </source>
</evidence>
<dbReference type="Gene3D" id="1.10.287.40">
    <property type="entry name" value="Serine-tRNA synthetase, tRNA binding domain"/>
    <property type="match status" value="1"/>
</dbReference>
<comment type="domain">
    <text evidence="6">Consists of two distinct domains, a catalytic core and a N-terminal extension that is involved in tRNA binding.</text>
</comment>
<dbReference type="SUPFAM" id="SSF46589">
    <property type="entry name" value="tRNA-binding arm"/>
    <property type="match status" value="1"/>
</dbReference>
<protein>
    <recommendedName>
        <fullName evidence="6">Serine--tRNA ligase</fullName>
        <ecNumber evidence="6">6.1.1.11</ecNumber>
    </recommendedName>
    <alternativeName>
        <fullName evidence="6">Seryl-tRNA synthetase</fullName>
        <shortName evidence="6">SerRS</shortName>
    </alternativeName>
    <alternativeName>
        <fullName evidence="6">Seryl-tRNA(Ser/Sec) synthetase</fullName>
    </alternativeName>
</protein>
<keyword evidence="6" id="KW-0963">Cytoplasm</keyword>
<evidence type="ECO:0000313" key="11">
    <source>
        <dbReference type="EMBL" id="EET90047.1"/>
    </source>
</evidence>
<keyword evidence="2 6" id="KW-0547">Nucleotide-binding</keyword>
<dbReference type="Pfam" id="PF00587">
    <property type="entry name" value="tRNA-synt_2b"/>
    <property type="match status" value="1"/>
</dbReference>
<dbReference type="CDD" id="cd00770">
    <property type="entry name" value="SerRS_core"/>
    <property type="match status" value="1"/>
</dbReference>
<feature type="domain" description="Aminoacyl-transfer RNA synthetases class-II family profile" evidence="10">
    <location>
        <begin position="136"/>
        <end position="418"/>
    </location>
</feature>
<comment type="subunit">
    <text evidence="6">Homodimer. The tRNA molecule binds across the dimer.</text>
</comment>
<organism evidence="11 12">
    <name type="scientific">Candidatus Micrarchaeum acidiphilum ARMAN-2</name>
    <dbReference type="NCBI Taxonomy" id="425595"/>
    <lineage>
        <taxon>Archaea</taxon>
        <taxon>Candidatus Micrarchaeota</taxon>
        <taxon>Candidatus Micrarchaeia</taxon>
        <taxon>Candidatus Micrarchaeales</taxon>
        <taxon>Candidatus Micrarchaeaceae</taxon>
        <taxon>Candidatus Micrarchaeum</taxon>
    </lineage>
</organism>
<gene>
    <name evidence="6" type="primary">serS</name>
    <name evidence="11" type="ORF">UNLARM2_0489</name>
</gene>
<evidence type="ECO:0000256" key="8">
    <source>
        <dbReference type="PIRSR" id="PIRSR001529-2"/>
    </source>
</evidence>
<feature type="binding site" evidence="7">
    <location>
        <position position="272"/>
    </location>
    <ligand>
        <name>L-serine</name>
        <dbReference type="ChEBI" id="CHEBI:33384"/>
    </ligand>
</feature>
<dbReference type="PRINTS" id="PR00981">
    <property type="entry name" value="TRNASYNTHSER"/>
</dbReference>
<dbReference type="InterPro" id="IPR045864">
    <property type="entry name" value="aa-tRNA-synth_II/BPL/LPL"/>
</dbReference>
<reference evidence="11 12" key="2">
    <citation type="journal article" date="2010" name="Proc. Natl. Acad. Sci. U.S.A.">
        <title>Enigmatic, ultrasmall, uncultivated Archaea.</title>
        <authorList>
            <person name="Baker B.J."/>
            <person name="Comolli L.R."/>
            <person name="Dick G.J."/>
            <person name="Hauser L.J."/>
            <person name="Hyatt D."/>
            <person name="Dill B.D."/>
            <person name="Land M.L."/>
            <person name="Verberkmoes N.C."/>
            <person name="Hettich R.L."/>
            <person name="Banfield J.F."/>
        </authorList>
    </citation>
    <scope>NUCLEOTIDE SEQUENCE [LARGE SCALE GENOMIC DNA]</scope>
    <source>
        <strain evidence="11">ARMAN-2</strain>
    </source>
</reference>
<proteinExistence type="inferred from homology"/>
<keyword evidence="9" id="KW-0175">Coiled coil</keyword>
<evidence type="ECO:0000256" key="3">
    <source>
        <dbReference type="ARBA" id="ARBA00022840"/>
    </source>
</evidence>
<feature type="coiled-coil region" evidence="9">
    <location>
        <begin position="68"/>
        <end position="102"/>
    </location>
</feature>
<dbReference type="GO" id="GO:0005737">
    <property type="term" value="C:cytoplasm"/>
    <property type="evidence" value="ECO:0007669"/>
    <property type="project" value="UniProtKB-SubCell"/>
</dbReference>
<evidence type="ECO:0000256" key="2">
    <source>
        <dbReference type="ARBA" id="ARBA00022741"/>
    </source>
</evidence>
<dbReference type="Proteomes" id="UP000332487">
    <property type="component" value="Unassembled WGS sequence"/>
</dbReference>
<dbReference type="PIRSF" id="PIRSF001529">
    <property type="entry name" value="Ser-tRNA-synth_IIa"/>
    <property type="match status" value="1"/>
</dbReference>
<dbReference type="GO" id="GO:0016260">
    <property type="term" value="P:selenocysteine biosynthetic process"/>
    <property type="evidence" value="ECO:0007669"/>
    <property type="project" value="UniProtKB-UniRule"/>
</dbReference>